<feature type="transmembrane region" description="Helical" evidence="1">
    <location>
        <begin position="144"/>
        <end position="166"/>
    </location>
</feature>
<dbReference type="EMBL" id="FOCQ01000014">
    <property type="protein sequence ID" value="SEN55743.1"/>
    <property type="molecule type" value="Genomic_DNA"/>
</dbReference>
<evidence type="ECO:0000256" key="1">
    <source>
        <dbReference type="SAM" id="Phobius"/>
    </source>
</evidence>
<organism evidence="2 3">
    <name type="scientific">Lihuaxuella thermophila</name>
    <dbReference type="NCBI Taxonomy" id="1173111"/>
    <lineage>
        <taxon>Bacteria</taxon>
        <taxon>Bacillati</taxon>
        <taxon>Bacillota</taxon>
        <taxon>Bacilli</taxon>
        <taxon>Bacillales</taxon>
        <taxon>Thermoactinomycetaceae</taxon>
        <taxon>Lihuaxuella</taxon>
    </lineage>
</organism>
<dbReference type="Proteomes" id="UP000199695">
    <property type="component" value="Unassembled WGS sequence"/>
</dbReference>
<feature type="transmembrane region" description="Helical" evidence="1">
    <location>
        <begin position="107"/>
        <end position="124"/>
    </location>
</feature>
<keyword evidence="1" id="KW-0472">Membrane</keyword>
<dbReference type="STRING" id="1173111.SAMN05444955_11439"/>
<proteinExistence type="predicted"/>
<dbReference type="OrthoDB" id="2085510at2"/>
<gene>
    <name evidence="2" type="ORF">SAMN05444955_11439</name>
</gene>
<sequence length="167" mass="18950">MIFRPQPFKLYNVIFPLWIAVFLPPYTLIPLLGNLIIDGLVITFTLKWNRVSLERKKLWGLIFKAWGFGFLADLVGVMIVLTTSVLLDRLTGYVLDYYFIWDDPVSVVFSLLVVAACGFLIFLFNRRLAKNAGLEEGIALRMGLAMGIITAPWLFLIPSSLIYSQIS</sequence>
<keyword evidence="1" id="KW-0812">Transmembrane</keyword>
<evidence type="ECO:0000313" key="3">
    <source>
        <dbReference type="Proteomes" id="UP000199695"/>
    </source>
</evidence>
<keyword evidence="3" id="KW-1185">Reference proteome</keyword>
<dbReference type="RefSeq" id="WP_089971000.1">
    <property type="nucleotide sequence ID" value="NZ_FOCQ01000014.1"/>
</dbReference>
<reference evidence="2 3" key="1">
    <citation type="submission" date="2016-10" db="EMBL/GenBank/DDBJ databases">
        <authorList>
            <person name="de Groot N.N."/>
        </authorList>
    </citation>
    <scope>NUCLEOTIDE SEQUENCE [LARGE SCALE GENOMIC DNA]</scope>
    <source>
        <strain evidence="2 3">DSM 46701</strain>
    </source>
</reference>
<protein>
    <submittedName>
        <fullName evidence="2">Uncharacterized protein</fullName>
    </submittedName>
</protein>
<evidence type="ECO:0000313" key="2">
    <source>
        <dbReference type="EMBL" id="SEN55743.1"/>
    </source>
</evidence>
<dbReference type="AlphaFoldDB" id="A0A1H8HHV8"/>
<accession>A0A1H8HHV8</accession>
<feature type="transmembrane region" description="Helical" evidence="1">
    <location>
        <begin position="58"/>
        <end position="87"/>
    </location>
</feature>
<feature type="transmembrane region" description="Helical" evidence="1">
    <location>
        <begin position="13"/>
        <end position="37"/>
    </location>
</feature>
<name>A0A1H8HHV8_9BACL</name>
<keyword evidence="1" id="KW-1133">Transmembrane helix</keyword>